<gene>
    <name evidence="2" type="ORF">HNR65_003418</name>
</gene>
<name>A0A7W0CC70_9BACT</name>
<evidence type="ECO:0000256" key="1">
    <source>
        <dbReference type="SAM" id="MobiDB-lite"/>
    </source>
</evidence>
<reference evidence="2 3" key="1">
    <citation type="submission" date="2020-07" db="EMBL/GenBank/DDBJ databases">
        <title>Genomic Encyclopedia of Type Strains, Phase IV (KMG-IV): sequencing the most valuable type-strain genomes for metagenomic binning, comparative biology and taxonomic classification.</title>
        <authorList>
            <person name="Goeker M."/>
        </authorList>
    </citation>
    <scope>NUCLEOTIDE SEQUENCE [LARGE SCALE GENOMIC DNA]</scope>
    <source>
        <strain evidence="2 3">DSM 17721</strain>
    </source>
</reference>
<protein>
    <submittedName>
        <fullName evidence="2">Uncharacterized protein</fullName>
    </submittedName>
</protein>
<dbReference type="AlphaFoldDB" id="A0A7W0CC70"/>
<dbReference type="RefSeq" id="WP_181552678.1">
    <property type="nucleotide sequence ID" value="NZ_JACDUS010000016.1"/>
</dbReference>
<comment type="caution">
    <text evidence="2">The sequence shown here is derived from an EMBL/GenBank/DDBJ whole genome shotgun (WGS) entry which is preliminary data.</text>
</comment>
<accession>A0A7W0CC70</accession>
<organism evidence="2 3">
    <name type="scientific">Desulfosalsimonas propionicica</name>
    <dbReference type="NCBI Taxonomy" id="332175"/>
    <lineage>
        <taxon>Bacteria</taxon>
        <taxon>Pseudomonadati</taxon>
        <taxon>Thermodesulfobacteriota</taxon>
        <taxon>Desulfobacteria</taxon>
        <taxon>Desulfobacterales</taxon>
        <taxon>Desulfosalsimonadaceae</taxon>
        <taxon>Desulfosalsimonas</taxon>
    </lineage>
</organism>
<proteinExistence type="predicted"/>
<dbReference type="Proteomes" id="UP000525298">
    <property type="component" value="Unassembled WGS sequence"/>
</dbReference>
<evidence type="ECO:0000313" key="3">
    <source>
        <dbReference type="Proteomes" id="UP000525298"/>
    </source>
</evidence>
<feature type="region of interest" description="Disordered" evidence="1">
    <location>
        <begin position="81"/>
        <end position="101"/>
    </location>
</feature>
<sequence>MAEKKFTGIRMFPEDAHKLKIWAAEANKPVGDVLQDLVNFVEQQAECRRQLFQGEGLTTYARQPTLNLALMADATVKSLLQKPPEGLKQDPEWGPADNEEW</sequence>
<evidence type="ECO:0000313" key="2">
    <source>
        <dbReference type="EMBL" id="MBA2883061.1"/>
    </source>
</evidence>
<dbReference type="EMBL" id="JACDUS010000016">
    <property type="protein sequence ID" value="MBA2883061.1"/>
    <property type="molecule type" value="Genomic_DNA"/>
</dbReference>
<keyword evidence="3" id="KW-1185">Reference proteome</keyword>